<sequence>MGQIARAGQYSIKIGKAGAKVKKGAKASKVKKAGAVTKKHMFPRKGKDIKKSVWRI</sequence>
<protein>
    <submittedName>
        <fullName evidence="1">Uncharacterized protein</fullName>
    </submittedName>
</protein>
<evidence type="ECO:0000313" key="2">
    <source>
        <dbReference type="Proteomes" id="UP001524502"/>
    </source>
</evidence>
<dbReference type="EMBL" id="JANFXK010000016">
    <property type="protein sequence ID" value="MCQ4637793.1"/>
    <property type="molecule type" value="Genomic_DNA"/>
</dbReference>
<comment type="caution">
    <text evidence="1">The sequence shown here is derived from an EMBL/GenBank/DDBJ whole genome shotgun (WGS) entry which is preliminary data.</text>
</comment>
<accession>A0ABT1RRJ6</accession>
<name>A0ABT1RRJ6_9FIRM</name>
<evidence type="ECO:0000313" key="1">
    <source>
        <dbReference type="EMBL" id="MCQ4637793.1"/>
    </source>
</evidence>
<proteinExistence type="predicted"/>
<gene>
    <name evidence="1" type="ORF">NE619_13745</name>
</gene>
<reference evidence="1 2" key="1">
    <citation type="submission" date="2022-06" db="EMBL/GenBank/DDBJ databases">
        <title>Isolation of gut microbiota from human fecal samples.</title>
        <authorList>
            <person name="Pamer E.G."/>
            <person name="Barat B."/>
            <person name="Waligurski E."/>
            <person name="Medina S."/>
            <person name="Paddock L."/>
            <person name="Mostad J."/>
        </authorList>
    </citation>
    <scope>NUCLEOTIDE SEQUENCE [LARGE SCALE GENOMIC DNA]</scope>
    <source>
        <strain evidence="1 2">SL.3.17</strain>
    </source>
</reference>
<organism evidence="1 2">
    <name type="scientific">Anaerovorax odorimutans</name>
    <dbReference type="NCBI Taxonomy" id="109327"/>
    <lineage>
        <taxon>Bacteria</taxon>
        <taxon>Bacillati</taxon>
        <taxon>Bacillota</taxon>
        <taxon>Clostridia</taxon>
        <taxon>Peptostreptococcales</taxon>
        <taxon>Anaerovoracaceae</taxon>
        <taxon>Anaerovorax</taxon>
    </lineage>
</organism>
<dbReference type="Proteomes" id="UP001524502">
    <property type="component" value="Unassembled WGS sequence"/>
</dbReference>
<keyword evidence="2" id="KW-1185">Reference proteome</keyword>